<keyword evidence="3" id="KW-0731">Sigma factor</keyword>
<feature type="region of interest" description="Disordered" evidence="5">
    <location>
        <begin position="173"/>
        <end position="194"/>
    </location>
</feature>
<evidence type="ECO:0000313" key="8">
    <source>
        <dbReference type="EMBL" id="MEF3082146.1"/>
    </source>
</evidence>
<feature type="domain" description="RNA polymerase sigma factor 70 region 4 type 2" evidence="7">
    <location>
        <begin position="111"/>
        <end position="162"/>
    </location>
</feature>
<evidence type="ECO:0000313" key="9">
    <source>
        <dbReference type="Proteomes" id="UP001358324"/>
    </source>
</evidence>
<keyword evidence="2" id="KW-0805">Transcription regulation</keyword>
<proteinExistence type="inferred from homology"/>
<dbReference type="InterPro" id="IPR007627">
    <property type="entry name" value="RNA_pol_sigma70_r2"/>
</dbReference>
<dbReference type="InterPro" id="IPR013249">
    <property type="entry name" value="RNA_pol_sigma70_r4_t2"/>
</dbReference>
<dbReference type="Pfam" id="PF08281">
    <property type="entry name" value="Sigma70_r4_2"/>
    <property type="match status" value="1"/>
</dbReference>
<dbReference type="CDD" id="cd06171">
    <property type="entry name" value="Sigma70_r4"/>
    <property type="match status" value="1"/>
</dbReference>
<reference evidence="8 9" key="1">
    <citation type="submission" date="2024-01" db="EMBL/GenBank/DDBJ databases">
        <title>Novel species of the genus Luteimonas isolated from rivers.</title>
        <authorList>
            <person name="Lu H."/>
        </authorList>
    </citation>
    <scope>NUCLEOTIDE SEQUENCE [LARGE SCALE GENOMIC DNA]</scope>
    <source>
        <strain evidence="8 9">SMYT11W</strain>
    </source>
</reference>
<dbReference type="Proteomes" id="UP001358324">
    <property type="component" value="Unassembled WGS sequence"/>
</dbReference>
<dbReference type="Gene3D" id="1.10.10.10">
    <property type="entry name" value="Winged helix-like DNA-binding domain superfamily/Winged helix DNA-binding domain"/>
    <property type="match status" value="1"/>
</dbReference>
<dbReference type="InterPro" id="IPR039425">
    <property type="entry name" value="RNA_pol_sigma-70-like"/>
</dbReference>
<evidence type="ECO:0000256" key="2">
    <source>
        <dbReference type="ARBA" id="ARBA00023015"/>
    </source>
</evidence>
<dbReference type="PANTHER" id="PTHR43133:SF63">
    <property type="entry name" value="RNA POLYMERASE SIGMA FACTOR FECI-RELATED"/>
    <property type="match status" value="1"/>
</dbReference>
<dbReference type="InterPro" id="IPR013325">
    <property type="entry name" value="RNA_pol_sigma_r2"/>
</dbReference>
<evidence type="ECO:0000259" key="7">
    <source>
        <dbReference type="Pfam" id="PF08281"/>
    </source>
</evidence>
<dbReference type="InterPro" id="IPR013324">
    <property type="entry name" value="RNA_pol_sigma_r3/r4-like"/>
</dbReference>
<dbReference type="InterPro" id="IPR014284">
    <property type="entry name" value="RNA_pol_sigma-70_dom"/>
</dbReference>
<dbReference type="NCBIfam" id="TIGR02937">
    <property type="entry name" value="sigma70-ECF"/>
    <property type="match status" value="1"/>
</dbReference>
<organism evidence="8 9">
    <name type="scientific">Luteimonas flava</name>
    <dbReference type="NCBI Taxonomy" id="3115822"/>
    <lineage>
        <taxon>Bacteria</taxon>
        <taxon>Pseudomonadati</taxon>
        <taxon>Pseudomonadota</taxon>
        <taxon>Gammaproteobacteria</taxon>
        <taxon>Lysobacterales</taxon>
        <taxon>Lysobacteraceae</taxon>
        <taxon>Luteimonas</taxon>
    </lineage>
</organism>
<evidence type="ECO:0000256" key="4">
    <source>
        <dbReference type="ARBA" id="ARBA00023163"/>
    </source>
</evidence>
<evidence type="ECO:0000256" key="3">
    <source>
        <dbReference type="ARBA" id="ARBA00023082"/>
    </source>
</evidence>
<protein>
    <submittedName>
        <fullName evidence="8">Sigma-70 family RNA polymerase sigma factor</fullName>
    </submittedName>
</protein>
<sequence length="194" mass="22488">MTAALDAWFVEEILVHEGALRHYLARHWPNAEERHDLRQEVYTRVYQSAANELPRHPKAFLLTTARHLVVDRARRGRVVSIEPMGDLEPLHVLVDEVSPERWCGGRQVLARLSDAFDRLPARCREVVWLRRVEELSQREVAERLGITEKTVEKHIAKGMRLLADRFLGSDDAPRTRRDADVHHRDADDDARQAD</sequence>
<dbReference type="Pfam" id="PF04542">
    <property type="entry name" value="Sigma70_r2"/>
    <property type="match status" value="1"/>
</dbReference>
<comment type="caution">
    <text evidence="8">The sequence shown here is derived from an EMBL/GenBank/DDBJ whole genome shotgun (WGS) entry which is preliminary data.</text>
</comment>
<gene>
    <name evidence="8" type="ORF">V3391_07945</name>
</gene>
<dbReference type="PANTHER" id="PTHR43133">
    <property type="entry name" value="RNA POLYMERASE ECF-TYPE SIGMA FACTO"/>
    <property type="match status" value="1"/>
</dbReference>
<evidence type="ECO:0000259" key="6">
    <source>
        <dbReference type="Pfam" id="PF04542"/>
    </source>
</evidence>
<dbReference type="InterPro" id="IPR036388">
    <property type="entry name" value="WH-like_DNA-bd_sf"/>
</dbReference>
<dbReference type="SUPFAM" id="SSF88659">
    <property type="entry name" value="Sigma3 and sigma4 domains of RNA polymerase sigma factors"/>
    <property type="match status" value="1"/>
</dbReference>
<feature type="domain" description="RNA polymerase sigma-70 region 2" evidence="6">
    <location>
        <begin position="16"/>
        <end position="76"/>
    </location>
</feature>
<dbReference type="SUPFAM" id="SSF88946">
    <property type="entry name" value="Sigma2 domain of RNA polymerase sigma factors"/>
    <property type="match status" value="1"/>
</dbReference>
<evidence type="ECO:0000256" key="1">
    <source>
        <dbReference type="ARBA" id="ARBA00010641"/>
    </source>
</evidence>
<keyword evidence="9" id="KW-1185">Reference proteome</keyword>
<evidence type="ECO:0000256" key="5">
    <source>
        <dbReference type="SAM" id="MobiDB-lite"/>
    </source>
</evidence>
<comment type="similarity">
    <text evidence="1">Belongs to the sigma-70 factor family. ECF subfamily.</text>
</comment>
<dbReference type="Gene3D" id="1.10.1740.10">
    <property type="match status" value="1"/>
</dbReference>
<accession>A0ABU7WG34</accession>
<dbReference type="RefSeq" id="WP_332077905.1">
    <property type="nucleotide sequence ID" value="NZ_JAZHBM010000002.1"/>
</dbReference>
<name>A0ABU7WG34_9GAMM</name>
<keyword evidence="4" id="KW-0804">Transcription</keyword>
<dbReference type="EMBL" id="JAZHBM010000002">
    <property type="protein sequence ID" value="MEF3082146.1"/>
    <property type="molecule type" value="Genomic_DNA"/>
</dbReference>